<reference evidence="3 4" key="1">
    <citation type="journal article" date="2013" name="Appl. Environ. Microbiol.">
        <title>Genome analysis suggests that the soil oligotrophic bacterium Agromonas oligotrophica (Bradyrhizobium oligotrophicum) is a nitrogen-fixing symbiont of Aeschynomene indica.</title>
        <authorList>
            <person name="Okubo T."/>
            <person name="Fukushima S."/>
            <person name="Itakura M."/>
            <person name="Oshima K."/>
            <person name="Longtonglang A."/>
            <person name="Teaumroong N."/>
            <person name="Mitsui H."/>
            <person name="Hattori M."/>
            <person name="Hattori R."/>
            <person name="Hattori T."/>
            <person name="Minamisawa K."/>
        </authorList>
    </citation>
    <scope>NUCLEOTIDE SEQUENCE [LARGE SCALE GENOMIC DNA]</scope>
    <source>
        <strain evidence="3 4">S58</strain>
    </source>
</reference>
<sequence>MVQSVTPSPSVSAPRAVGGSSAGPTTQAATTLQVGALVSARVQQVLAENLVQVAIGNLSMELASELPLQAGQTVQVAVSQTPQGLQLAIVGQGGGAAAGTSGTPTPAATVVDVTGRLAPTLAPPPDPLTGLERLALSIASEEAATRQGSQGQLFADLQAVADSPNLPPALRAAVAQVLAQQTQLSPTLTAEDVQSAVQNSGLFLESSLANGSAGAGVPDLKAALIVLRQTLTAVLQSVDPGMTASTVPAAGTSYATVLSEAGRAVAAQQNAAPSLVPDIEIELPPQPWATGMGRPDLASSGVTGSVLMETLAGAKAQSLTPGTVLAVLQEAQQQIPRAAGLVPGRNANGRGDAVVRTNTPPPPFRGAAPMPQSVATPTLGPDTPLPAIAHRLLDETDQALSRQTLLQVASLPDRPDASTARTDPALPRWNFEIPFATPQGTAMAQFEISRDGGTQSPDAAKRIWRARFSLDVEPAGPVHAMISFSAERTSVRMWAERPVTAARLRAGLSELSQALSRAELSPGDLVVQDGAPPAVMPPKAGHFLDRAL</sequence>
<evidence type="ECO:0000259" key="2">
    <source>
        <dbReference type="Pfam" id="PF02120"/>
    </source>
</evidence>
<evidence type="ECO:0000313" key="3">
    <source>
        <dbReference type="EMBL" id="BAM89040.1"/>
    </source>
</evidence>
<proteinExistence type="predicted"/>
<dbReference type="PATRIC" id="fig|1245469.3.peg.3107"/>
<organism evidence="3 4">
    <name type="scientific">Bradyrhizobium oligotrophicum S58</name>
    <dbReference type="NCBI Taxonomy" id="1245469"/>
    <lineage>
        <taxon>Bacteria</taxon>
        <taxon>Pseudomonadati</taxon>
        <taxon>Pseudomonadota</taxon>
        <taxon>Alphaproteobacteria</taxon>
        <taxon>Hyphomicrobiales</taxon>
        <taxon>Nitrobacteraceae</taxon>
        <taxon>Bradyrhizobium</taxon>
    </lineage>
</organism>
<dbReference type="GeneID" id="301816905"/>
<protein>
    <recommendedName>
        <fullName evidence="2">Flagellar hook-length control protein-like C-terminal domain-containing protein</fullName>
    </recommendedName>
</protein>
<gene>
    <name evidence="3" type="ORF">S58_30400</name>
</gene>
<dbReference type="Pfam" id="PF02120">
    <property type="entry name" value="Flg_hook"/>
    <property type="match status" value="1"/>
</dbReference>
<accession>M4ZS32</accession>
<feature type="compositionally biased region" description="Polar residues" evidence="1">
    <location>
        <begin position="1"/>
        <end position="11"/>
    </location>
</feature>
<dbReference type="Gene3D" id="3.30.750.140">
    <property type="match status" value="1"/>
</dbReference>
<dbReference type="RefSeq" id="WP_015666161.1">
    <property type="nucleotide sequence ID" value="NC_020453.1"/>
</dbReference>
<dbReference type="Proteomes" id="UP000011841">
    <property type="component" value="Chromosome"/>
</dbReference>
<evidence type="ECO:0000256" key="1">
    <source>
        <dbReference type="SAM" id="MobiDB-lite"/>
    </source>
</evidence>
<dbReference type="EMBL" id="AP012603">
    <property type="protein sequence ID" value="BAM89040.1"/>
    <property type="molecule type" value="Genomic_DNA"/>
</dbReference>
<feature type="domain" description="Flagellar hook-length control protein-like C-terminal" evidence="2">
    <location>
        <begin position="458"/>
        <end position="533"/>
    </location>
</feature>
<evidence type="ECO:0000313" key="4">
    <source>
        <dbReference type="Proteomes" id="UP000011841"/>
    </source>
</evidence>
<dbReference type="InterPro" id="IPR038610">
    <property type="entry name" value="FliK-like_C_sf"/>
</dbReference>
<feature type="region of interest" description="Disordered" evidence="1">
    <location>
        <begin position="1"/>
        <end position="26"/>
    </location>
</feature>
<dbReference type="eggNOG" id="COG3144">
    <property type="taxonomic scope" value="Bacteria"/>
</dbReference>
<dbReference type="STRING" id="1245469.S58_30400"/>
<keyword evidence="4" id="KW-1185">Reference proteome</keyword>
<dbReference type="AlphaFoldDB" id="M4ZS32"/>
<dbReference type="KEGG" id="aol:S58_30400"/>
<name>M4ZS32_9BRAD</name>
<dbReference type="HOGENOM" id="CLU_030873_0_0_5"/>
<dbReference type="InterPro" id="IPR021136">
    <property type="entry name" value="Flagellar_hook_control-like_C"/>
</dbReference>
<dbReference type="OrthoDB" id="7941698at2"/>